<dbReference type="EMBL" id="SRLO01000192">
    <property type="protein sequence ID" value="TNN68305.1"/>
    <property type="molecule type" value="Genomic_DNA"/>
</dbReference>
<evidence type="ECO:0000313" key="2">
    <source>
        <dbReference type="EMBL" id="TNN68305.1"/>
    </source>
</evidence>
<dbReference type="PANTHER" id="PTHR46484">
    <property type="entry name" value="SI:CH211-171H4.5-RELATED"/>
    <property type="match status" value="1"/>
</dbReference>
<dbReference type="InterPro" id="IPR013783">
    <property type="entry name" value="Ig-like_fold"/>
</dbReference>
<keyword evidence="3" id="KW-1185">Reference proteome</keyword>
<dbReference type="InterPro" id="IPR036179">
    <property type="entry name" value="Ig-like_dom_sf"/>
</dbReference>
<feature type="compositionally biased region" description="Basic and acidic residues" evidence="1">
    <location>
        <begin position="316"/>
        <end position="336"/>
    </location>
</feature>
<dbReference type="GO" id="GO:0030246">
    <property type="term" value="F:carbohydrate binding"/>
    <property type="evidence" value="ECO:0007669"/>
    <property type="project" value="UniProtKB-KW"/>
</dbReference>
<sequence length="488" mass="53803">MCSPAGSHSAIGESHDCTLRSEFGPHSRMSSLDQMKLMGLVDLTLILILASNSKGQSWNISVTKPITATKGSNVTIKCTFTVPAAQSTPSVEVYWKKPERSKFKTFDNDRNAFVFHPNDTLVLEKYRGKTKLIGNKINGDCSLKICGITDNVQNIYVRVIAKGDNYSFRANSVSISVSVMALKLCLSFLLLHVIHVQSSHGQWLVNIPSRIPVVQGSCVVIPCSFAYPRPTSRQVLNRRTNASISVCGCESKSNCPLHCVSLLSNDSPRIRLEPIWNRQRPVKVAEWVAVEEDVDPDLSPSTHHLQPDVKVQGAVRRREAGDEFDDPHKETTRSESTKWTILAGWASAMHTHVTIPASEEQEETAIISGTSRASSRCVKASSSLTVSSFRHLQDSFLEVGVMKPLDTELPMMGNEQQLSIISILRVGEESLVSCIVCLGSSHPDPEWCTCKIGDDGHTEPGLAFREKNNPKDQCEEEMHFAMSGSNKV</sequence>
<dbReference type="Gene3D" id="2.60.40.10">
    <property type="entry name" value="Immunoglobulins"/>
    <property type="match status" value="2"/>
</dbReference>
<protein>
    <submittedName>
        <fullName evidence="2">Sialic acid-binding Ig-like lectin 12</fullName>
    </submittedName>
</protein>
<dbReference type="OrthoDB" id="10039395at2759"/>
<dbReference type="SUPFAM" id="SSF48726">
    <property type="entry name" value="Immunoglobulin"/>
    <property type="match status" value="1"/>
</dbReference>
<dbReference type="PANTHER" id="PTHR46484:SF1">
    <property type="entry name" value="SCHWANN CELL MYELIN PROTEIN-RELATED"/>
    <property type="match status" value="1"/>
</dbReference>
<dbReference type="Proteomes" id="UP000314294">
    <property type="component" value="Unassembled WGS sequence"/>
</dbReference>
<accession>A0A4Z2HSP4</accession>
<dbReference type="AlphaFoldDB" id="A0A4Z2HSP4"/>
<keyword evidence="2" id="KW-0430">Lectin</keyword>
<reference evidence="2 3" key="1">
    <citation type="submission" date="2019-03" db="EMBL/GenBank/DDBJ databases">
        <title>First draft genome of Liparis tanakae, snailfish: a comprehensive survey of snailfish specific genes.</title>
        <authorList>
            <person name="Kim W."/>
            <person name="Song I."/>
            <person name="Jeong J.-H."/>
            <person name="Kim D."/>
            <person name="Kim S."/>
            <person name="Ryu S."/>
            <person name="Song J.Y."/>
            <person name="Lee S.K."/>
        </authorList>
    </citation>
    <scope>NUCLEOTIDE SEQUENCE [LARGE SCALE GENOMIC DNA]</scope>
    <source>
        <tissue evidence="2">Muscle</tissue>
    </source>
</reference>
<gene>
    <name evidence="2" type="primary">SIGLEC12</name>
    <name evidence="2" type="ORF">EYF80_021488</name>
</gene>
<proteinExistence type="predicted"/>
<organism evidence="2 3">
    <name type="scientific">Liparis tanakae</name>
    <name type="common">Tanaka's snailfish</name>
    <dbReference type="NCBI Taxonomy" id="230148"/>
    <lineage>
        <taxon>Eukaryota</taxon>
        <taxon>Metazoa</taxon>
        <taxon>Chordata</taxon>
        <taxon>Craniata</taxon>
        <taxon>Vertebrata</taxon>
        <taxon>Euteleostomi</taxon>
        <taxon>Actinopterygii</taxon>
        <taxon>Neopterygii</taxon>
        <taxon>Teleostei</taxon>
        <taxon>Neoteleostei</taxon>
        <taxon>Acanthomorphata</taxon>
        <taxon>Eupercaria</taxon>
        <taxon>Perciformes</taxon>
        <taxon>Cottioidei</taxon>
        <taxon>Cottales</taxon>
        <taxon>Liparidae</taxon>
        <taxon>Liparis</taxon>
    </lineage>
</organism>
<feature type="region of interest" description="Disordered" evidence="1">
    <location>
        <begin position="297"/>
        <end position="336"/>
    </location>
</feature>
<name>A0A4Z2HSP4_9TELE</name>
<evidence type="ECO:0000256" key="1">
    <source>
        <dbReference type="SAM" id="MobiDB-lite"/>
    </source>
</evidence>
<evidence type="ECO:0000313" key="3">
    <source>
        <dbReference type="Proteomes" id="UP000314294"/>
    </source>
</evidence>
<comment type="caution">
    <text evidence="2">The sequence shown here is derived from an EMBL/GenBank/DDBJ whole genome shotgun (WGS) entry which is preliminary data.</text>
</comment>